<dbReference type="RefSeq" id="WP_011175404.1">
    <property type="nucleotide sequence ID" value="NC_005861.2"/>
</dbReference>
<evidence type="ECO:0000256" key="1">
    <source>
        <dbReference type="SAM" id="Coils"/>
    </source>
</evidence>
<evidence type="ECO:0000313" key="2">
    <source>
        <dbReference type="EMBL" id="CAF23578.1"/>
    </source>
</evidence>
<proteinExistence type="predicted"/>
<evidence type="ECO:0000313" key="3">
    <source>
        <dbReference type="Proteomes" id="UP000000529"/>
    </source>
</evidence>
<feature type="coiled-coil region" evidence="1">
    <location>
        <begin position="48"/>
        <end position="79"/>
    </location>
</feature>
<sequence length="84" mass="9986">MASKLEEAQSILNNILSEWDHFSTPLQNIKEEELEKDLFFQIDFLSQLDKVKARISFQMQQLEKHLEEMKEVKKTLFQRTASTI</sequence>
<organism evidence="2 3">
    <name type="scientific">Protochlamydia amoebophila (strain UWE25)</name>
    <dbReference type="NCBI Taxonomy" id="264201"/>
    <lineage>
        <taxon>Bacteria</taxon>
        <taxon>Pseudomonadati</taxon>
        <taxon>Chlamydiota</taxon>
        <taxon>Chlamydiia</taxon>
        <taxon>Parachlamydiales</taxon>
        <taxon>Parachlamydiaceae</taxon>
        <taxon>Candidatus Protochlamydia</taxon>
    </lineage>
</organism>
<name>Q6MCX1_PARUW</name>
<keyword evidence="1" id="KW-0175">Coiled coil</keyword>
<reference evidence="2 3" key="1">
    <citation type="journal article" date="2004" name="Science">
        <title>Illuminating the evolutionary history of chlamydiae.</title>
        <authorList>
            <person name="Horn M."/>
            <person name="Collingro A."/>
            <person name="Schmitz-Esser S."/>
            <person name="Beier C.L."/>
            <person name="Purkhold U."/>
            <person name="Fartmann B."/>
            <person name="Brandt P."/>
            <person name="Nyakatura G.J."/>
            <person name="Droege M."/>
            <person name="Frishman D."/>
            <person name="Rattei T."/>
            <person name="Mewes H."/>
            <person name="Wagner M."/>
        </authorList>
    </citation>
    <scope>NUCLEOTIDE SEQUENCE [LARGE SCALE GENOMIC DNA]</scope>
    <source>
        <strain evidence="2 3">UWE25</strain>
    </source>
</reference>
<protein>
    <submittedName>
        <fullName evidence="2">Uncharacterized protein</fullName>
    </submittedName>
</protein>
<dbReference type="EMBL" id="BX908798">
    <property type="protein sequence ID" value="CAF23578.1"/>
    <property type="molecule type" value="Genomic_DNA"/>
</dbReference>
<dbReference type="KEGG" id="pcu:PC_RS04105"/>
<dbReference type="Proteomes" id="UP000000529">
    <property type="component" value="Chromosome"/>
</dbReference>
<accession>Q6MCX1</accession>
<gene>
    <name evidence="2" type="ORF">PC_RS04105</name>
</gene>
<dbReference type="HOGENOM" id="CLU_2524549_0_0_0"/>
<keyword evidence="3" id="KW-1185">Reference proteome</keyword>
<dbReference type="AlphaFoldDB" id="Q6MCX1"/>